<dbReference type="Pfam" id="PF03936">
    <property type="entry name" value="Terpene_synth_C"/>
    <property type="match status" value="1"/>
</dbReference>
<accession>A0AAW2BWV1</accession>
<name>A0AAW2BWV1_9ROSI</name>
<sequence length="224" mass="25927">MVSACLVWVGKVDVFNKFKDNRGNFKESLIKDVRGMLSLYEATHMRVHGEDMLDETLKITTTHLESMVINLSPPFATQMKKLVEAYFEEAIWLKEIYIPTMVEYMSNALISYGYPMLSTISFVGMGDIVIKEVLEWVFKEPNVVIAASIINRLMDDIVFNEFEQKRVHVTSGIECYKKHYSVSKQEMHAEFYKQIVDAWKDINKECIRPTKVPITLLTHVVNFA</sequence>
<dbReference type="InterPro" id="IPR005630">
    <property type="entry name" value="Terpene_synthase_metal-bd"/>
</dbReference>
<keyword evidence="6" id="KW-1185">Reference proteome</keyword>
<dbReference type="GO" id="GO:0000287">
    <property type="term" value="F:magnesium ion binding"/>
    <property type="evidence" value="ECO:0007669"/>
    <property type="project" value="InterPro"/>
</dbReference>
<protein>
    <recommendedName>
        <fullName evidence="4">Terpene synthase metal-binding domain-containing protein</fullName>
    </recommendedName>
</protein>
<evidence type="ECO:0000256" key="3">
    <source>
        <dbReference type="ARBA" id="ARBA00023239"/>
    </source>
</evidence>
<organism evidence="5 6">
    <name type="scientific">Lithocarpus litseifolius</name>
    <dbReference type="NCBI Taxonomy" id="425828"/>
    <lineage>
        <taxon>Eukaryota</taxon>
        <taxon>Viridiplantae</taxon>
        <taxon>Streptophyta</taxon>
        <taxon>Embryophyta</taxon>
        <taxon>Tracheophyta</taxon>
        <taxon>Spermatophyta</taxon>
        <taxon>Magnoliopsida</taxon>
        <taxon>eudicotyledons</taxon>
        <taxon>Gunneridae</taxon>
        <taxon>Pentapetalae</taxon>
        <taxon>rosids</taxon>
        <taxon>fabids</taxon>
        <taxon>Fagales</taxon>
        <taxon>Fagaceae</taxon>
        <taxon>Lithocarpus</taxon>
    </lineage>
</organism>
<dbReference type="InterPro" id="IPR036965">
    <property type="entry name" value="Terpene_synth_N_sf"/>
</dbReference>
<dbReference type="SUPFAM" id="SSF48239">
    <property type="entry name" value="Terpenoid cyclases/Protein prenyltransferases"/>
    <property type="match status" value="1"/>
</dbReference>
<comment type="caution">
    <text evidence="5">The sequence shown here is derived from an EMBL/GenBank/DDBJ whole genome shotgun (WGS) entry which is preliminary data.</text>
</comment>
<dbReference type="InterPro" id="IPR008930">
    <property type="entry name" value="Terpenoid_cyclase/PrenylTrfase"/>
</dbReference>
<dbReference type="GO" id="GO:0016114">
    <property type="term" value="P:terpenoid biosynthetic process"/>
    <property type="evidence" value="ECO:0007669"/>
    <property type="project" value="InterPro"/>
</dbReference>
<reference evidence="5 6" key="1">
    <citation type="submission" date="2024-01" db="EMBL/GenBank/DDBJ databases">
        <title>A telomere-to-telomere, gap-free genome of sweet tea (Lithocarpus litseifolius).</title>
        <authorList>
            <person name="Zhou J."/>
        </authorList>
    </citation>
    <scope>NUCLEOTIDE SEQUENCE [LARGE SCALE GENOMIC DNA]</scope>
    <source>
        <strain evidence="5">Zhou-2022a</strain>
        <tissue evidence="5">Leaf</tissue>
    </source>
</reference>
<dbReference type="InterPro" id="IPR050148">
    <property type="entry name" value="Terpene_synthase-like"/>
</dbReference>
<comment type="cofactor">
    <cofactor evidence="1">
        <name>Mg(2+)</name>
        <dbReference type="ChEBI" id="CHEBI:18420"/>
    </cofactor>
</comment>
<gene>
    <name evidence="5" type="ORF">SO802_029578</name>
</gene>
<evidence type="ECO:0000256" key="1">
    <source>
        <dbReference type="ARBA" id="ARBA00001946"/>
    </source>
</evidence>
<dbReference type="AlphaFoldDB" id="A0AAW2BWV1"/>
<keyword evidence="2" id="KW-0479">Metal-binding</keyword>
<dbReference type="SUPFAM" id="SSF48576">
    <property type="entry name" value="Terpenoid synthases"/>
    <property type="match status" value="1"/>
</dbReference>
<proteinExistence type="predicted"/>
<dbReference type="EMBL" id="JAZDWU010000010">
    <property type="protein sequence ID" value="KAK9989339.1"/>
    <property type="molecule type" value="Genomic_DNA"/>
</dbReference>
<evidence type="ECO:0000256" key="2">
    <source>
        <dbReference type="ARBA" id="ARBA00022723"/>
    </source>
</evidence>
<dbReference type="Gene3D" id="1.10.600.10">
    <property type="entry name" value="Farnesyl Diphosphate Synthase"/>
    <property type="match status" value="1"/>
</dbReference>
<feature type="domain" description="Terpene synthase metal-binding" evidence="4">
    <location>
        <begin position="69"/>
        <end position="201"/>
    </location>
</feature>
<dbReference type="Gene3D" id="1.50.10.130">
    <property type="entry name" value="Terpene synthase, N-terminal domain"/>
    <property type="match status" value="1"/>
</dbReference>
<dbReference type="InterPro" id="IPR008949">
    <property type="entry name" value="Isoprenoid_synthase_dom_sf"/>
</dbReference>
<dbReference type="PANTHER" id="PTHR31225:SF221">
    <property type="entry name" value="(-)-GERMACRENE D SYNTHASE"/>
    <property type="match status" value="1"/>
</dbReference>
<keyword evidence="3" id="KW-0456">Lyase</keyword>
<dbReference type="PANTHER" id="PTHR31225">
    <property type="entry name" value="OS04G0344100 PROTEIN-RELATED"/>
    <property type="match status" value="1"/>
</dbReference>
<evidence type="ECO:0000313" key="5">
    <source>
        <dbReference type="EMBL" id="KAK9989339.1"/>
    </source>
</evidence>
<dbReference type="Proteomes" id="UP001459277">
    <property type="component" value="Unassembled WGS sequence"/>
</dbReference>
<evidence type="ECO:0000313" key="6">
    <source>
        <dbReference type="Proteomes" id="UP001459277"/>
    </source>
</evidence>
<evidence type="ECO:0000259" key="4">
    <source>
        <dbReference type="Pfam" id="PF03936"/>
    </source>
</evidence>
<dbReference type="GO" id="GO:0010333">
    <property type="term" value="F:terpene synthase activity"/>
    <property type="evidence" value="ECO:0007669"/>
    <property type="project" value="InterPro"/>
</dbReference>